<dbReference type="EMBL" id="CALNXK010000046">
    <property type="protein sequence ID" value="CAH3129069.1"/>
    <property type="molecule type" value="Genomic_DNA"/>
</dbReference>
<evidence type="ECO:0000313" key="3">
    <source>
        <dbReference type="EMBL" id="CAH3129069.1"/>
    </source>
</evidence>
<dbReference type="SUPFAM" id="SSF89796">
    <property type="entry name" value="CoA-transferase family III (CaiB/BaiF)"/>
    <property type="match status" value="1"/>
</dbReference>
<comment type="caution">
    <text evidence="3">The sequence shown here is derived from an EMBL/GenBank/DDBJ whole genome shotgun (WGS) entry which is preliminary data.</text>
</comment>
<gene>
    <name evidence="3" type="ORF">PLOB_00033929</name>
</gene>
<protein>
    <submittedName>
        <fullName evidence="3">Uncharacterized protein</fullName>
    </submittedName>
</protein>
<dbReference type="InterPro" id="IPR023606">
    <property type="entry name" value="CoA-Trfase_III_dom_1_sf"/>
</dbReference>
<dbReference type="PANTHER" id="PTHR48207">
    <property type="entry name" value="SUCCINATE--HYDROXYMETHYLGLUTARATE COA-TRANSFERASE"/>
    <property type="match status" value="1"/>
</dbReference>
<proteinExistence type="inferred from homology"/>
<dbReference type="Gene3D" id="3.40.50.10540">
    <property type="entry name" value="Crotonobetainyl-coa:carnitine coa-transferase, domain 1"/>
    <property type="match status" value="1"/>
</dbReference>
<dbReference type="Pfam" id="PF02515">
    <property type="entry name" value="CoA_transf_3"/>
    <property type="match status" value="1"/>
</dbReference>
<name>A0ABN8P0A9_9CNID</name>
<accession>A0ABN8P0A9</accession>
<dbReference type="Gene3D" id="3.30.1540.10">
    <property type="entry name" value="formyl-coa transferase, domain 3"/>
    <property type="match status" value="1"/>
</dbReference>
<keyword evidence="2" id="KW-0808">Transferase</keyword>
<comment type="similarity">
    <text evidence="1">Belongs to the CoA-transferase III family.</text>
</comment>
<reference evidence="3 4" key="1">
    <citation type="submission" date="2022-05" db="EMBL/GenBank/DDBJ databases">
        <authorList>
            <consortium name="Genoscope - CEA"/>
            <person name="William W."/>
        </authorList>
    </citation>
    <scope>NUCLEOTIDE SEQUENCE [LARGE SCALE GENOMIC DNA]</scope>
</reference>
<keyword evidence="4" id="KW-1185">Reference proteome</keyword>
<organism evidence="3 4">
    <name type="scientific">Porites lobata</name>
    <dbReference type="NCBI Taxonomy" id="104759"/>
    <lineage>
        <taxon>Eukaryota</taxon>
        <taxon>Metazoa</taxon>
        <taxon>Cnidaria</taxon>
        <taxon>Anthozoa</taxon>
        <taxon>Hexacorallia</taxon>
        <taxon>Scleractinia</taxon>
        <taxon>Fungiina</taxon>
        <taxon>Poritidae</taxon>
        <taxon>Porites</taxon>
    </lineage>
</organism>
<dbReference type="PANTHER" id="PTHR48207:SF3">
    <property type="entry name" value="SUCCINATE--HYDROXYMETHYLGLUTARATE COA-TRANSFERASE"/>
    <property type="match status" value="1"/>
</dbReference>
<evidence type="ECO:0000256" key="2">
    <source>
        <dbReference type="ARBA" id="ARBA00022679"/>
    </source>
</evidence>
<dbReference type="InterPro" id="IPR044855">
    <property type="entry name" value="CoA-Trfase_III_dom3_sf"/>
</dbReference>
<evidence type="ECO:0000313" key="4">
    <source>
        <dbReference type="Proteomes" id="UP001159405"/>
    </source>
</evidence>
<evidence type="ECO:0000256" key="1">
    <source>
        <dbReference type="ARBA" id="ARBA00008383"/>
    </source>
</evidence>
<sequence>MNSSRLFRFVLPFDSCFYRRIAGRRSMVSGPLSGIRVLDMSRVLAGPFATMLLGDLGAEIIKVENPDGGDDTRSWAPPYCGNESTYFLSVNRNKKSISINIKDPKGAEIVKKLAQKCDVLVENYLPGKLDKFGLGYDNLKTSVPSLIYCSVTGYGTGGPYEQQPGYDVVVSGIGGLIHITGPEDGNPCKVGIAVTDLTTGLHAQGAIMAALIQRQKTGRGQKIDCSLLASQVAMLSHVATSYLNAGFETGRYGTAHHSIVPYQAFKTNDGHFLVGAGNDGFFRRLCDLLDLGNLADDPRYSTNAARVENRKELLLILEECFEKRSSKDWAEAFEGSGIPCGPINSIKQVFEDPQASFYKGMVQELDHSTAGRIRVPGPAVEYNGQTCQGVPSPPPILGEHTTEVLTQLLDYDDAEILKLENDGVVYCYYENPFE</sequence>
<dbReference type="InterPro" id="IPR050483">
    <property type="entry name" value="CoA-transferase_III_domain"/>
</dbReference>
<dbReference type="InterPro" id="IPR003673">
    <property type="entry name" value="CoA-Trfase_fam_III"/>
</dbReference>
<dbReference type="Proteomes" id="UP001159405">
    <property type="component" value="Unassembled WGS sequence"/>
</dbReference>